<sequence>MDGLFSDQPVIEPVSEAELPARETSVSVPVPPEQAFKAFTDLIHLWWPLAEYSAFGAESHLGFEQQSLLEESAAGERYLWGTVLEWQPSASVLLDFFLGGDPARPTRLRADFEPDDGGSRVRLVQDGWAAGQAGASQYEKYSDWPFILGRYVRFMGG</sequence>
<gene>
    <name evidence="3" type="ORF">FHU41_000053</name>
</gene>
<comment type="similarity">
    <text evidence="1">Belongs to the AHA1 family.</text>
</comment>
<protein>
    <submittedName>
        <fullName evidence="3">Uncharacterized protein YndB with AHSA1/START domain</fullName>
    </submittedName>
</protein>
<evidence type="ECO:0000313" key="3">
    <source>
        <dbReference type="EMBL" id="NYE93832.1"/>
    </source>
</evidence>
<feature type="domain" description="Activator of Hsp90 ATPase homologue 1/2-like C-terminal" evidence="2">
    <location>
        <begin position="30"/>
        <end position="134"/>
    </location>
</feature>
<dbReference type="InterPro" id="IPR013538">
    <property type="entry name" value="ASHA1/2-like_C"/>
</dbReference>
<dbReference type="EMBL" id="JACBYQ010000001">
    <property type="protein sequence ID" value="NYE93832.1"/>
    <property type="molecule type" value="Genomic_DNA"/>
</dbReference>
<evidence type="ECO:0000256" key="1">
    <source>
        <dbReference type="ARBA" id="ARBA00006817"/>
    </source>
</evidence>
<accession>A0A7Y9S5Y8</accession>
<evidence type="ECO:0000259" key="2">
    <source>
        <dbReference type="Pfam" id="PF08327"/>
    </source>
</evidence>
<keyword evidence="4" id="KW-1185">Reference proteome</keyword>
<dbReference type="AlphaFoldDB" id="A0A7Y9S5Y8"/>
<proteinExistence type="inferred from homology"/>
<dbReference type="Gene3D" id="3.30.530.20">
    <property type="match status" value="1"/>
</dbReference>
<dbReference type="RefSeq" id="WP_179387689.1">
    <property type="nucleotide sequence ID" value="NZ_JACBYQ010000001.1"/>
</dbReference>
<comment type="caution">
    <text evidence="3">The sequence shown here is derived from an EMBL/GenBank/DDBJ whole genome shotgun (WGS) entry which is preliminary data.</text>
</comment>
<dbReference type="SUPFAM" id="SSF55961">
    <property type="entry name" value="Bet v1-like"/>
    <property type="match status" value="1"/>
</dbReference>
<reference evidence="3 4" key="1">
    <citation type="submission" date="2020-07" db="EMBL/GenBank/DDBJ databases">
        <title>Sequencing the genomes of 1000 actinobacteria strains.</title>
        <authorList>
            <person name="Klenk H.-P."/>
        </authorList>
    </citation>
    <scope>NUCLEOTIDE SEQUENCE [LARGE SCALE GENOMIC DNA]</scope>
    <source>
        <strain evidence="3 4">DSM 102047</strain>
    </source>
</reference>
<organism evidence="3 4">
    <name type="scientific">Psychromicrobium silvestre</name>
    <dbReference type="NCBI Taxonomy" id="1645614"/>
    <lineage>
        <taxon>Bacteria</taxon>
        <taxon>Bacillati</taxon>
        <taxon>Actinomycetota</taxon>
        <taxon>Actinomycetes</taxon>
        <taxon>Micrococcales</taxon>
        <taxon>Micrococcaceae</taxon>
        <taxon>Psychromicrobium</taxon>
    </lineage>
</organism>
<dbReference type="InterPro" id="IPR023393">
    <property type="entry name" value="START-like_dom_sf"/>
</dbReference>
<name>A0A7Y9S5Y8_9MICC</name>
<evidence type="ECO:0000313" key="4">
    <source>
        <dbReference type="Proteomes" id="UP000521748"/>
    </source>
</evidence>
<dbReference type="Pfam" id="PF08327">
    <property type="entry name" value="AHSA1"/>
    <property type="match status" value="1"/>
</dbReference>
<dbReference type="Proteomes" id="UP000521748">
    <property type="component" value="Unassembled WGS sequence"/>
</dbReference>